<keyword evidence="7" id="KW-0234">DNA repair</keyword>
<dbReference type="Pfam" id="PF01336">
    <property type="entry name" value="tRNA_anti-codon"/>
    <property type="match status" value="1"/>
</dbReference>
<evidence type="ECO:0000256" key="4">
    <source>
        <dbReference type="ARBA" id="ARBA00022763"/>
    </source>
</evidence>
<comment type="similarity">
    <text evidence="2">Belongs to the replication factor A protein 2 family.</text>
</comment>
<dbReference type="Proteomes" id="UP001318860">
    <property type="component" value="Unassembled WGS sequence"/>
</dbReference>
<reference evidence="12 13" key="1">
    <citation type="journal article" date="2021" name="Comput. Struct. Biotechnol. J.">
        <title>De novo genome assembly of the potent medicinal plant Rehmannia glutinosa using nanopore technology.</title>
        <authorList>
            <person name="Ma L."/>
            <person name="Dong C."/>
            <person name="Song C."/>
            <person name="Wang X."/>
            <person name="Zheng X."/>
            <person name="Niu Y."/>
            <person name="Chen S."/>
            <person name="Feng W."/>
        </authorList>
    </citation>
    <scope>NUCLEOTIDE SEQUENCE [LARGE SCALE GENOMIC DNA]</scope>
    <source>
        <strain evidence="12">DH-2019</strain>
    </source>
</reference>
<keyword evidence="13" id="KW-1185">Reference proteome</keyword>
<organism evidence="12 13">
    <name type="scientific">Rehmannia glutinosa</name>
    <name type="common">Chinese foxglove</name>
    <dbReference type="NCBI Taxonomy" id="99300"/>
    <lineage>
        <taxon>Eukaryota</taxon>
        <taxon>Viridiplantae</taxon>
        <taxon>Streptophyta</taxon>
        <taxon>Embryophyta</taxon>
        <taxon>Tracheophyta</taxon>
        <taxon>Spermatophyta</taxon>
        <taxon>Magnoliopsida</taxon>
        <taxon>eudicotyledons</taxon>
        <taxon>Gunneridae</taxon>
        <taxon>Pentapetalae</taxon>
        <taxon>asterids</taxon>
        <taxon>lamiids</taxon>
        <taxon>Lamiales</taxon>
        <taxon>Orobanchaceae</taxon>
        <taxon>Rehmannieae</taxon>
        <taxon>Rehmannia</taxon>
    </lineage>
</organism>
<comment type="subcellular location">
    <subcellularLocation>
        <location evidence="1">Nucleus</location>
    </subcellularLocation>
</comment>
<evidence type="ECO:0000256" key="7">
    <source>
        <dbReference type="ARBA" id="ARBA00023204"/>
    </source>
</evidence>
<sequence length="285" mass="31726">MYGTSQFDGNAAFSGGGFMPSQATQTADPAFSPAKNRDAQALLPLTVKQISEAFQASDDKANFLIDGVDVNNVKLIGMLFEKTERVTDVSFVLDDGTGRIDCHRWVNEAVDTKEMELLLNGMYVKVHGHLKGFQGKKQLMVYSVRTVNWPLTDYNEIANHFADCMYVHCYNTRIRKLQDSSQIPGHMPNSSVNTPSKGYQPTPSNHASFSVQYNMDGVKGIDKSVLSYLQQPSCIAREKGVHRNELAQQLKVPENKILEAIESLESEGLIYSTIDEYHYKSTANG</sequence>
<dbReference type="Gene3D" id="2.40.50.140">
    <property type="entry name" value="Nucleic acid-binding proteins"/>
    <property type="match status" value="1"/>
</dbReference>
<evidence type="ECO:0000259" key="10">
    <source>
        <dbReference type="Pfam" id="PF01336"/>
    </source>
</evidence>
<dbReference type="Pfam" id="PF08784">
    <property type="entry name" value="RPA_C"/>
    <property type="match status" value="1"/>
</dbReference>
<evidence type="ECO:0000259" key="11">
    <source>
        <dbReference type="Pfam" id="PF08784"/>
    </source>
</evidence>
<dbReference type="InterPro" id="IPR004365">
    <property type="entry name" value="NA-bd_OB_tRNA"/>
</dbReference>
<feature type="domain" description="Replication protein A C-terminal" evidence="11">
    <location>
        <begin position="168"/>
        <end position="276"/>
    </location>
</feature>
<dbReference type="Gene3D" id="1.10.10.10">
    <property type="entry name" value="Winged helix-like DNA-binding domain superfamily/Winged helix DNA-binding domain"/>
    <property type="match status" value="1"/>
</dbReference>
<keyword evidence="5" id="KW-0238">DNA-binding</keyword>
<gene>
    <name evidence="12" type="ORF">DH2020_034602</name>
</gene>
<dbReference type="InterPro" id="IPR036388">
    <property type="entry name" value="WH-like_DNA-bd_sf"/>
</dbReference>
<protein>
    <submittedName>
        <fullName evidence="12">Uncharacterized protein</fullName>
    </submittedName>
</protein>
<evidence type="ECO:0000256" key="2">
    <source>
        <dbReference type="ARBA" id="ARBA00007815"/>
    </source>
</evidence>
<feature type="region of interest" description="Disordered" evidence="9">
    <location>
        <begin position="180"/>
        <end position="204"/>
    </location>
</feature>
<evidence type="ECO:0000313" key="13">
    <source>
        <dbReference type="Proteomes" id="UP001318860"/>
    </source>
</evidence>
<evidence type="ECO:0000313" key="12">
    <source>
        <dbReference type="EMBL" id="KAK6131588.1"/>
    </source>
</evidence>
<evidence type="ECO:0000256" key="5">
    <source>
        <dbReference type="ARBA" id="ARBA00023125"/>
    </source>
</evidence>
<evidence type="ECO:0000256" key="8">
    <source>
        <dbReference type="ARBA" id="ARBA00023242"/>
    </source>
</evidence>
<keyword evidence="6" id="KW-0233">DNA recombination</keyword>
<evidence type="ECO:0000256" key="6">
    <source>
        <dbReference type="ARBA" id="ARBA00023172"/>
    </source>
</evidence>
<dbReference type="InterPro" id="IPR012340">
    <property type="entry name" value="NA-bd_OB-fold"/>
</dbReference>
<dbReference type="InterPro" id="IPR014892">
    <property type="entry name" value="RPA_C"/>
</dbReference>
<keyword evidence="4" id="KW-0227">DNA damage</keyword>
<name>A0ABR0V8N1_REHGL</name>
<proteinExistence type="inferred from homology"/>
<dbReference type="SUPFAM" id="SSF46785">
    <property type="entry name" value="Winged helix' DNA-binding domain"/>
    <property type="match status" value="1"/>
</dbReference>
<dbReference type="InterPro" id="IPR040260">
    <property type="entry name" value="RFA2-like"/>
</dbReference>
<dbReference type="EMBL" id="JABTTQ020001348">
    <property type="protein sequence ID" value="KAK6131588.1"/>
    <property type="molecule type" value="Genomic_DNA"/>
</dbReference>
<comment type="caution">
    <text evidence="12">The sequence shown here is derived from an EMBL/GenBank/DDBJ whole genome shotgun (WGS) entry which is preliminary data.</text>
</comment>
<evidence type="ECO:0000256" key="1">
    <source>
        <dbReference type="ARBA" id="ARBA00004123"/>
    </source>
</evidence>
<keyword evidence="8" id="KW-0539">Nucleus</keyword>
<dbReference type="PIRSF" id="PIRSF036949">
    <property type="entry name" value="RPA32"/>
    <property type="match status" value="1"/>
</dbReference>
<feature type="domain" description="OB" evidence="10">
    <location>
        <begin position="74"/>
        <end position="145"/>
    </location>
</feature>
<dbReference type="PANTHER" id="PTHR13989:SF16">
    <property type="entry name" value="REPLICATION PROTEIN A2"/>
    <property type="match status" value="1"/>
</dbReference>
<accession>A0ABR0V8N1</accession>
<dbReference type="InterPro" id="IPR036390">
    <property type="entry name" value="WH_DNA-bd_sf"/>
</dbReference>
<dbReference type="CDD" id="cd04478">
    <property type="entry name" value="RPA2_DBD_D"/>
    <property type="match status" value="1"/>
</dbReference>
<dbReference type="SUPFAM" id="SSF50249">
    <property type="entry name" value="Nucleic acid-binding proteins"/>
    <property type="match status" value="1"/>
</dbReference>
<dbReference type="InterPro" id="IPR014646">
    <property type="entry name" value="Rfa2/RPA32"/>
</dbReference>
<evidence type="ECO:0000256" key="3">
    <source>
        <dbReference type="ARBA" id="ARBA00022705"/>
    </source>
</evidence>
<dbReference type="PANTHER" id="PTHR13989">
    <property type="entry name" value="REPLICATION PROTEIN A-RELATED"/>
    <property type="match status" value="1"/>
</dbReference>
<keyword evidence="3" id="KW-0235">DNA replication</keyword>
<evidence type="ECO:0000256" key="9">
    <source>
        <dbReference type="SAM" id="MobiDB-lite"/>
    </source>
</evidence>